<sequence length="277" mass="29497">MAALTSREPPASIGGTIRWALTDGVTVVHRHLLRLRRSPGELAGELIFPAALVLLFGYVMGSAITVPGGDYLTFLMPGLFTMMTVTSVAATSVAVAGDMARGVTDRFRSMPMARLAVPFGQTGADILIGALAISIMIVCGLALGWRPQQGPLQTLAAFALLILLRYTLSWCGVLVGQLVKEQTADKLTPLVFPVTMISNAFVPTEHMVPWLRTIADWNPVSAAVTAARSLLGDPDTKVPADAAWPLTHPIAATLLSSAVILAVFVPLSVRRFRTADR</sequence>
<evidence type="ECO:0000256" key="1">
    <source>
        <dbReference type="ARBA" id="ARBA00004141"/>
    </source>
</evidence>
<comment type="subcellular location">
    <subcellularLocation>
        <location evidence="6">Cell membrane</location>
        <topology evidence="6">Multi-pass membrane protein</topology>
    </subcellularLocation>
    <subcellularLocation>
        <location evidence="1">Membrane</location>
        <topology evidence="1">Multi-pass membrane protein</topology>
    </subcellularLocation>
</comment>
<dbReference type="PANTHER" id="PTHR43229">
    <property type="entry name" value="NODULATION PROTEIN J"/>
    <property type="match status" value="1"/>
</dbReference>
<protein>
    <recommendedName>
        <fullName evidence="6">Transport permease protein</fullName>
    </recommendedName>
</protein>
<dbReference type="GO" id="GO:0043190">
    <property type="term" value="C:ATP-binding cassette (ABC) transporter complex"/>
    <property type="evidence" value="ECO:0007669"/>
    <property type="project" value="InterPro"/>
</dbReference>
<evidence type="ECO:0000313" key="9">
    <source>
        <dbReference type="Proteomes" id="UP000253303"/>
    </source>
</evidence>
<dbReference type="GO" id="GO:0140359">
    <property type="term" value="F:ABC-type transporter activity"/>
    <property type="evidence" value="ECO:0007669"/>
    <property type="project" value="InterPro"/>
</dbReference>
<feature type="transmembrane region" description="Helical" evidence="6">
    <location>
        <begin position="42"/>
        <end position="65"/>
    </location>
</feature>
<dbReference type="EMBL" id="QMEY01000003">
    <property type="protein sequence ID" value="RBQ20076.1"/>
    <property type="molecule type" value="Genomic_DNA"/>
</dbReference>
<feature type="transmembrane region" description="Helical" evidence="6">
    <location>
        <begin position="115"/>
        <end position="143"/>
    </location>
</feature>
<evidence type="ECO:0000256" key="5">
    <source>
        <dbReference type="ARBA" id="ARBA00023251"/>
    </source>
</evidence>
<dbReference type="InterPro" id="IPR013525">
    <property type="entry name" value="ABC2_TM"/>
</dbReference>
<dbReference type="PROSITE" id="PS51012">
    <property type="entry name" value="ABC_TM2"/>
    <property type="match status" value="1"/>
</dbReference>
<dbReference type="PANTHER" id="PTHR43229:SF2">
    <property type="entry name" value="NODULATION PROTEIN J"/>
    <property type="match status" value="1"/>
</dbReference>
<keyword evidence="2 6" id="KW-0812">Transmembrane</keyword>
<dbReference type="InterPro" id="IPR051784">
    <property type="entry name" value="Nod_factor_ABC_transporter"/>
</dbReference>
<reference evidence="8 9" key="1">
    <citation type="submission" date="2018-06" db="EMBL/GenBank/DDBJ databases">
        <title>Sphaerisporangium craniellae sp. nov., isolated from a marine sponge in the South China Sea.</title>
        <authorList>
            <person name="Li L."/>
        </authorList>
    </citation>
    <scope>NUCLEOTIDE SEQUENCE [LARGE SCALE GENOMIC DNA]</scope>
    <source>
        <strain evidence="8 9">LHW63015</strain>
    </source>
</reference>
<evidence type="ECO:0000256" key="3">
    <source>
        <dbReference type="ARBA" id="ARBA00022989"/>
    </source>
</evidence>
<accession>A0A366M1M8</accession>
<keyword evidence="3 6" id="KW-1133">Transmembrane helix</keyword>
<dbReference type="OrthoDB" id="8988363at2"/>
<feature type="transmembrane region" description="Helical" evidence="6">
    <location>
        <begin position="155"/>
        <end position="175"/>
    </location>
</feature>
<keyword evidence="9" id="KW-1185">Reference proteome</keyword>
<feature type="domain" description="ABC transmembrane type-2" evidence="7">
    <location>
        <begin position="40"/>
        <end position="275"/>
    </location>
</feature>
<gene>
    <name evidence="8" type="ORF">DP939_09630</name>
</gene>
<name>A0A366M1M8_9ACTN</name>
<keyword evidence="4 6" id="KW-0472">Membrane</keyword>
<dbReference type="Pfam" id="PF01061">
    <property type="entry name" value="ABC2_membrane"/>
    <property type="match status" value="1"/>
</dbReference>
<evidence type="ECO:0000259" key="7">
    <source>
        <dbReference type="PROSITE" id="PS51012"/>
    </source>
</evidence>
<comment type="caution">
    <text evidence="8">The sequence shown here is derived from an EMBL/GenBank/DDBJ whole genome shotgun (WGS) entry which is preliminary data.</text>
</comment>
<dbReference type="InterPro" id="IPR000412">
    <property type="entry name" value="ABC_2_transport"/>
</dbReference>
<dbReference type="GO" id="GO:0046677">
    <property type="term" value="P:response to antibiotic"/>
    <property type="evidence" value="ECO:0007669"/>
    <property type="project" value="UniProtKB-KW"/>
</dbReference>
<feature type="transmembrane region" description="Helical" evidence="6">
    <location>
        <begin position="250"/>
        <end position="269"/>
    </location>
</feature>
<keyword evidence="6" id="KW-1003">Cell membrane</keyword>
<dbReference type="PIRSF" id="PIRSF006648">
    <property type="entry name" value="DrrB"/>
    <property type="match status" value="1"/>
</dbReference>
<dbReference type="InterPro" id="IPR047817">
    <property type="entry name" value="ABC2_TM_bact-type"/>
</dbReference>
<dbReference type="RefSeq" id="WP_113980281.1">
    <property type="nucleotide sequence ID" value="NZ_QMEY01000003.1"/>
</dbReference>
<evidence type="ECO:0000313" key="8">
    <source>
        <dbReference type="EMBL" id="RBQ20076.1"/>
    </source>
</evidence>
<dbReference type="AlphaFoldDB" id="A0A366M1M8"/>
<feature type="transmembrane region" description="Helical" evidence="6">
    <location>
        <begin position="71"/>
        <end position="95"/>
    </location>
</feature>
<keyword evidence="6" id="KW-0813">Transport</keyword>
<evidence type="ECO:0000256" key="4">
    <source>
        <dbReference type="ARBA" id="ARBA00023136"/>
    </source>
</evidence>
<dbReference type="Proteomes" id="UP000253303">
    <property type="component" value="Unassembled WGS sequence"/>
</dbReference>
<keyword evidence="5" id="KW-0046">Antibiotic resistance</keyword>
<comment type="similarity">
    <text evidence="6">Belongs to the ABC-2 integral membrane protein family.</text>
</comment>
<feature type="transmembrane region" description="Helical" evidence="6">
    <location>
        <begin position="187"/>
        <end position="204"/>
    </location>
</feature>
<proteinExistence type="inferred from homology"/>
<organism evidence="8 9">
    <name type="scientific">Spongiactinospora rosea</name>
    <dbReference type="NCBI Taxonomy" id="2248750"/>
    <lineage>
        <taxon>Bacteria</taxon>
        <taxon>Bacillati</taxon>
        <taxon>Actinomycetota</taxon>
        <taxon>Actinomycetes</taxon>
        <taxon>Streptosporangiales</taxon>
        <taxon>Streptosporangiaceae</taxon>
        <taxon>Spongiactinospora</taxon>
    </lineage>
</organism>
<evidence type="ECO:0000256" key="2">
    <source>
        <dbReference type="ARBA" id="ARBA00022692"/>
    </source>
</evidence>
<evidence type="ECO:0000256" key="6">
    <source>
        <dbReference type="RuleBase" id="RU361157"/>
    </source>
</evidence>